<sequence>MKQRRLYLHIGTEKTGTTSIQEMLFLNRARLAEEGYHFIASAGARNNRKLSAYAIREDRADEFLELNGIHTRSDRQRFETTFASDLREEIQALPDHIHTLIASSEHLHSRCLQREEVAKLRALLHPFCDDIRILVYLRPQIEVITSLYSTALKCGESEDLGTFVAQRCLPSNPYFNYRGLLDLWADSFGDAQMMVRLYQRQTLIEGDLLADFASTIGVDRLRPRLQRPAELNRSISAVGQVCFRILNARQATSMDDAGHRHIHERLSQFICDNLAGPGIRPPLELAERIEGDFAESNEDVRARWFPERAQLFDQPTERTDDDGLIDDHYVKLFEEMLTIALQLSERARLTEAMSPESPYPAGPECPDRIGEHLRYQSSR</sequence>
<comment type="caution">
    <text evidence="2">The sequence shown here is derived from an EMBL/GenBank/DDBJ whole genome shotgun (WGS) entry which is preliminary data.</text>
</comment>
<dbReference type="InterPro" id="IPR027417">
    <property type="entry name" value="P-loop_NTPase"/>
</dbReference>
<accession>A0ABW4Y7G0</accession>
<evidence type="ECO:0008006" key="4">
    <source>
        <dbReference type="Google" id="ProtNLM"/>
    </source>
</evidence>
<dbReference type="Proteomes" id="UP001597337">
    <property type="component" value="Unassembled WGS sequence"/>
</dbReference>
<dbReference type="Gene3D" id="3.40.50.300">
    <property type="entry name" value="P-loop containing nucleotide triphosphate hydrolases"/>
    <property type="match status" value="1"/>
</dbReference>
<evidence type="ECO:0000313" key="3">
    <source>
        <dbReference type="Proteomes" id="UP001597337"/>
    </source>
</evidence>
<dbReference type="SUPFAM" id="SSF52540">
    <property type="entry name" value="P-loop containing nucleoside triphosphate hydrolases"/>
    <property type="match status" value="1"/>
</dbReference>
<evidence type="ECO:0000256" key="1">
    <source>
        <dbReference type="SAM" id="MobiDB-lite"/>
    </source>
</evidence>
<keyword evidence="3" id="KW-1185">Reference proteome</keyword>
<dbReference type="EMBL" id="JBHUHX010000015">
    <property type="protein sequence ID" value="MFD2111587.1"/>
    <property type="molecule type" value="Genomic_DNA"/>
</dbReference>
<dbReference type="RefSeq" id="WP_386025144.1">
    <property type="nucleotide sequence ID" value="NZ_JBHUHX010000015.1"/>
</dbReference>
<feature type="region of interest" description="Disordered" evidence="1">
    <location>
        <begin position="352"/>
        <end position="379"/>
    </location>
</feature>
<name>A0ABW4Y7G0_9GAMM</name>
<reference evidence="3" key="1">
    <citation type="journal article" date="2019" name="Int. J. Syst. Evol. Microbiol.">
        <title>The Global Catalogue of Microorganisms (GCM) 10K type strain sequencing project: providing services to taxonomists for standard genome sequencing and annotation.</title>
        <authorList>
            <consortium name="The Broad Institute Genomics Platform"/>
            <consortium name="The Broad Institute Genome Sequencing Center for Infectious Disease"/>
            <person name="Wu L."/>
            <person name="Ma J."/>
        </authorList>
    </citation>
    <scope>NUCLEOTIDE SEQUENCE [LARGE SCALE GENOMIC DNA]</scope>
    <source>
        <strain evidence="3">KACC 12597</strain>
    </source>
</reference>
<gene>
    <name evidence="2" type="ORF">ACFSJC_07020</name>
</gene>
<organism evidence="2 3">
    <name type="scientific">Thiorhodococcus fuscus</name>
    <dbReference type="NCBI Taxonomy" id="527200"/>
    <lineage>
        <taxon>Bacteria</taxon>
        <taxon>Pseudomonadati</taxon>
        <taxon>Pseudomonadota</taxon>
        <taxon>Gammaproteobacteria</taxon>
        <taxon>Chromatiales</taxon>
        <taxon>Chromatiaceae</taxon>
        <taxon>Thiorhodococcus</taxon>
    </lineage>
</organism>
<evidence type="ECO:0000313" key="2">
    <source>
        <dbReference type="EMBL" id="MFD2111587.1"/>
    </source>
</evidence>
<proteinExistence type="predicted"/>
<feature type="compositionally biased region" description="Basic and acidic residues" evidence="1">
    <location>
        <begin position="365"/>
        <end position="379"/>
    </location>
</feature>
<protein>
    <recommendedName>
        <fullName evidence="4">Sulfotransferase family protein</fullName>
    </recommendedName>
</protein>